<feature type="non-terminal residue" evidence="1">
    <location>
        <position position="55"/>
    </location>
</feature>
<evidence type="ECO:0000313" key="1">
    <source>
        <dbReference type="EMBL" id="CAA9250413.1"/>
    </source>
</evidence>
<gene>
    <name evidence="1" type="ORF">AVDCRST_MAG42-2199</name>
</gene>
<protein>
    <submittedName>
        <fullName evidence="1">Uncharacterized protein</fullName>
    </submittedName>
</protein>
<sequence>WHGRTAALPSRYATRPRSSLHLAMPARQLPICRAAASGTTTVHLQTRSFRNTTPL</sequence>
<accession>A0A6J4IH91</accession>
<organism evidence="1">
    <name type="scientific">uncultured Chthoniobacterales bacterium</name>
    <dbReference type="NCBI Taxonomy" id="1836801"/>
    <lineage>
        <taxon>Bacteria</taxon>
        <taxon>Pseudomonadati</taxon>
        <taxon>Verrucomicrobiota</taxon>
        <taxon>Spartobacteria</taxon>
        <taxon>Chthoniobacterales</taxon>
        <taxon>environmental samples</taxon>
    </lineage>
</organism>
<dbReference type="AlphaFoldDB" id="A0A6J4IH91"/>
<feature type="non-terminal residue" evidence="1">
    <location>
        <position position="1"/>
    </location>
</feature>
<dbReference type="EMBL" id="CADCTA010000078">
    <property type="protein sequence ID" value="CAA9250413.1"/>
    <property type="molecule type" value="Genomic_DNA"/>
</dbReference>
<reference evidence="1" key="1">
    <citation type="submission" date="2020-02" db="EMBL/GenBank/DDBJ databases">
        <authorList>
            <person name="Meier V. D."/>
        </authorList>
    </citation>
    <scope>NUCLEOTIDE SEQUENCE</scope>
    <source>
        <strain evidence="1">AVDCRST_MAG42</strain>
    </source>
</reference>
<proteinExistence type="predicted"/>
<name>A0A6J4IH91_9BACT</name>